<dbReference type="Proteomes" id="UP001321445">
    <property type="component" value="Chromosome"/>
</dbReference>
<organism evidence="2 3">
    <name type="scientific">Hydrogenimonas cancrithermarum</name>
    <dbReference type="NCBI Taxonomy" id="2993563"/>
    <lineage>
        <taxon>Bacteria</taxon>
        <taxon>Pseudomonadati</taxon>
        <taxon>Campylobacterota</taxon>
        <taxon>Epsilonproteobacteria</taxon>
        <taxon>Campylobacterales</taxon>
        <taxon>Hydrogenimonadaceae</taxon>
        <taxon>Hydrogenimonas</taxon>
    </lineage>
</organism>
<evidence type="ECO:0000313" key="2">
    <source>
        <dbReference type="EMBL" id="BDY12710.1"/>
    </source>
</evidence>
<evidence type="ECO:0000313" key="3">
    <source>
        <dbReference type="Proteomes" id="UP001321445"/>
    </source>
</evidence>
<accession>A0ABM8FK79</accession>
<gene>
    <name evidence="2" type="ORF">HCR_10220</name>
</gene>
<dbReference type="InterPro" id="IPR040748">
    <property type="entry name" value="HP0268"/>
</dbReference>
<dbReference type="Pfam" id="PF18618">
    <property type="entry name" value="HP0268"/>
    <property type="match status" value="1"/>
</dbReference>
<proteinExistence type="predicted"/>
<reference evidence="2 3" key="1">
    <citation type="submission" date="2023-03" db="EMBL/GenBank/DDBJ databases">
        <title>Description of Hydrogenimonas sp. ISO32.</title>
        <authorList>
            <person name="Mino S."/>
            <person name="Fukazawa S."/>
            <person name="Sawabe T."/>
        </authorList>
    </citation>
    <scope>NUCLEOTIDE SEQUENCE [LARGE SCALE GENOMIC DNA]</scope>
    <source>
        <strain evidence="2 3">ISO32</strain>
    </source>
</reference>
<keyword evidence="3" id="KW-1185">Reference proteome</keyword>
<protein>
    <recommendedName>
        <fullName evidence="1">HP0268 domain-containing protein</fullName>
    </recommendedName>
</protein>
<dbReference type="EMBL" id="AP027370">
    <property type="protein sequence ID" value="BDY12710.1"/>
    <property type="molecule type" value="Genomic_DNA"/>
</dbReference>
<name>A0ABM8FK79_9BACT</name>
<evidence type="ECO:0000259" key="1">
    <source>
        <dbReference type="Pfam" id="PF18618"/>
    </source>
</evidence>
<feature type="domain" description="HP0268" evidence="1">
    <location>
        <begin position="2"/>
        <end position="81"/>
    </location>
</feature>
<sequence length="82" mass="9924">MMELKAARTELNAKPKTISVEKIEKELEKDGQKIFYFDRENSHKDLMEMVEHFEEKGYSVYFREIRYGLDENDYLYEVHILA</sequence>